<feature type="compositionally biased region" description="Basic residues" evidence="1">
    <location>
        <begin position="108"/>
        <end position="121"/>
    </location>
</feature>
<feature type="region of interest" description="Disordered" evidence="1">
    <location>
        <begin position="108"/>
        <end position="135"/>
    </location>
</feature>
<dbReference type="EMBL" id="BQNB010014190">
    <property type="protein sequence ID" value="GJT25140.1"/>
    <property type="molecule type" value="Genomic_DNA"/>
</dbReference>
<reference evidence="2" key="2">
    <citation type="submission" date="2022-01" db="EMBL/GenBank/DDBJ databases">
        <authorList>
            <person name="Yamashiro T."/>
            <person name="Shiraishi A."/>
            <person name="Satake H."/>
            <person name="Nakayama K."/>
        </authorList>
    </citation>
    <scope>NUCLEOTIDE SEQUENCE</scope>
</reference>
<sequence length="271" mass="30055">MLTLAKKYTGCAVKESVLEAAKRNLSHIVLQVDDRKETNLNLLEDIIYCVWRDHRGMREKHEKWNDDLLEFIAKSPTSFEVNEMPMNGKDQWPSTSTSIQKPFALPIKRRMPGRPPHKRKRDAMEDDGGNRTRISRKGQIGHLTGTGKDVTASVGNMCASGGMVTARGGSVTARGGKVTARGRGVATAELRTGVVYYRHHLRESKDSSVYADTGSSSMNGLRTVNGKDLRILGSIDVNTKLGDTRLKWYPRPTWPDGITTQDCIIEAATQS</sequence>
<keyword evidence="3" id="KW-1185">Reference proteome</keyword>
<evidence type="ECO:0000256" key="1">
    <source>
        <dbReference type="SAM" id="MobiDB-lite"/>
    </source>
</evidence>
<dbReference type="Proteomes" id="UP001151760">
    <property type="component" value="Unassembled WGS sequence"/>
</dbReference>
<reference evidence="2" key="1">
    <citation type="journal article" date="2022" name="Int. J. Mol. Sci.">
        <title>Draft Genome of Tanacetum Coccineum: Genomic Comparison of Closely Related Tanacetum-Family Plants.</title>
        <authorList>
            <person name="Yamashiro T."/>
            <person name="Shiraishi A."/>
            <person name="Nakayama K."/>
            <person name="Satake H."/>
        </authorList>
    </citation>
    <scope>NUCLEOTIDE SEQUENCE</scope>
</reference>
<name>A0ABQ5CDL8_9ASTR</name>
<evidence type="ECO:0000313" key="3">
    <source>
        <dbReference type="Proteomes" id="UP001151760"/>
    </source>
</evidence>
<comment type="caution">
    <text evidence="2">The sequence shown here is derived from an EMBL/GenBank/DDBJ whole genome shotgun (WGS) entry which is preliminary data.</text>
</comment>
<accession>A0ABQ5CDL8</accession>
<evidence type="ECO:0000313" key="2">
    <source>
        <dbReference type="EMBL" id="GJT25140.1"/>
    </source>
</evidence>
<gene>
    <name evidence="2" type="ORF">Tco_0895077</name>
</gene>
<protein>
    <submittedName>
        <fullName evidence="2">Uncharacterized protein</fullName>
    </submittedName>
</protein>
<proteinExistence type="predicted"/>
<organism evidence="2 3">
    <name type="scientific">Tanacetum coccineum</name>
    <dbReference type="NCBI Taxonomy" id="301880"/>
    <lineage>
        <taxon>Eukaryota</taxon>
        <taxon>Viridiplantae</taxon>
        <taxon>Streptophyta</taxon>
        <taxon>Embryophyta</taxon>
        <taxon>Tracheophyta</taxon>
        <taxon>Spermatophyta</taxon>
        <taxon>Magnoliopsida</taxon>
        <taxon>eudicotyledons</taxon>
        <taxon>Gunneridae</taxon>
        <taxon>Pentapetalae</taxon>
        <taxon>asterids</taxon>
        <taxon>campanulids</taxon>
        <taxon>Asterales</taxon>
        <taxon>Asteraceae</taxon>
        <taxon>Asteroideae</taxon>
        <taxon>Anthemideae</taxon>
        <taxon>Anthemidinae</taxon>
        <taxon>Tanacetum</taxon>
    </lineage>
</organism>